<evidence type="ECO:0000256" key="1">
    <source>
        <dbReference type="ARBA" id="ARBA00005417"/>
    </source>
</evidence>
<dbReference type="PROSITE" id="PS50893">
    <property type="entry name" value="ABC_TRANSPORTER_2"/>
    <property type="match status" value="1"/>
</dbReference>
<evidence type="ECO:0000313" key="7">
    <source>
        <dbReference type="EMBL" id="EGF23728.1"/>
    </source>
</evidence>
<evidence type="ECO:0000256" key="5">
    <source>
        <dbReference type="SAM" id="MobiDB-lite"/>
    </source>
</evidence>
<feature type="domain" description="ABC transporter" evidence="6">
    <location>
        <begin position="188"/>
        <end position="409"/>
    </location>
</feature>
<dbReference type="GO" id="GO:0016020">
    <property type="term" value="C:membrane"/>
    <property type="evidence" value="ECO:0007669"/>
    <property type="project" value="InterPro"/>
</dbReference>
<accession>F1T4T4</accession>
<dbReference type="GO" id="GO:0005524">
    <property type="term" value="F:ATP binding"/>
    <property type="evidence" value="ECO:0007669"/>
    <property type="project" value="UniProtKB-KW"/>
</dbReference>
<feature type="region of interest" description="Disordered" evidence="5">
    <location>
        <begin position="1"/>
        <end position="26"/>
    </location>
</feature>
<dbReference type="EMBL" id="ACGK02000001">
    <property type="protein sequence ID" value="EGF23728.1"/>
    <property type="molecule type" value="Genomic_DNA"/>
</dbReference>
<keyword evidence="2" id="KW-0813">Transport</keyword>
<comment type="similarity">
    <text evidence="1">Belongs to the ABC transporter superfamily.</text>
</comment>
<dbReference type="InterPro" id="IPR027417">
    <property type="entry name" value="P-loop_NTPase"/>
</dbReference>
<dbReference type="Gene3D" id="3.40.50.300">
    <property type="entry name" value="P-loop containing nucleotide triphosphate hydrolases"/>
    <property type="match status" value="1"/>
</dbReference>
<dbReference type="InterPro" id="IPR003593">
    <property type="entry name" value="AAA+_ATPase"/>
</dbReference>
<dbReference type="SUPFAM" id="SSF52540">
    <property type="entry name" value="P-loop containing nucleoside triphosphate hydrolases"/>
    <property type="match status" value="1"/>
</dbReference>
<evidence type="ECO:0000256" key="2">
    <source>
        <dbReference type="ARBA" id="ARBA00022448"/>
    </source>
</evidence>
<keyword evidence="4 7" id="KW-0067">ATP-binding</keyword>
<dbReference type="GeneID" id="93210278"/>
<dbReference type="PANTHER" id="PTHR46743">
    <property type="entry name" value="TEICHOIC ACIDS EXPORT ATP-BINDING PROTEIN TAGH"/>
    <property type="match status" value="1"/>
</dbReference>
<sequence>MHTTTQTDIHQSTFRESSNDDSSKSAVSKQPLWQAQLLCHIVSPDGKDKLRVTTSIPMEGQTTSPDLYGRFNFDPDNLVHPSSFTYQYHWFLEDEGLCGSNGEFTQAPFWDFELPCDGHYLITVDVFDQHNNQQTISTWFVYGSHNKRQRPVLVKPSLANLTPDTPTVIDVHDISMIFNIASEQFNSLKEYFIALARRELRFKEFRALDHINFQIKKGEAFGLVGTNGSGKSTMLKIIAGVLGASQGTCSVTGTIAPLIELGAGFDQELTAKENIYLNGALLGYKKSFIDEHFDEIVEFAELKDFLELPLKNYSSGMVARIAFAIATITEPDILIVDETLSVGDFLFQQKCEQRIAELVESDNVTVLLVSHSIELIERVCNRACWIEHGVQRALGPAVEVCAAYKKLER</sequence>
<dbReference type="GO" id="GO:0016887">
    <property type="term" value="F:ATP hydrolysis activity"/>
    <property type="evidence" value="ECO:0007669"/>
    <property type="project" value="InterPro"/>
</dbReference>
<protein>
    <submittedName>
        <fullName evidence="7">ABC transporter, ATP-binding protein</fullName>
    </submittedName>
</protein>
<gene>
    <name evidence="7" type="ORF">HMPREF0091_10675</name>
</gene>
<organism evidence="7 8">
    <name type="scientific">Fannyhessea vaginae DSM 15829</name>
    <dbReference type="NCBI Taxonomy" id="525256"/>
    <lineage>
        <taxon>Bacteria</taxon>
        <taxon>Bacillati</taxon>
        <taxon>Actinomycetota</taxon>
        <taxon>Coriobacteriia</taxon>
        <taxon>Coriobacteriales</taxon>
        <taxon>Atopobiaceae</taxon>
        <taxon>Fannyhessea</taxon>
    </lineage>
</organism>
<dbReference type="InterPro" id="IPR050683">
    <property type="entry name" value="Bact_Polysacc_Export_ATP-bd"/>
</dbReference>
<dbReference type="Proteomes" id="UP000005947">
    <property type="component" value="Unassembled WGS sequence"/>
</dbReference>
<dbReference type="PANTHER" id="PTHR46743:SF2">
    <property type="entry name" value="TEICHOIC ACIDS EXPORT ATP-BINDING PROTEIN TAGH"/>
    <property type="match status" value="1"/>
</dbReference>
<feature type="compositionally biased region" description="Polar residues" evidence="5">
    <location>
        <begin position="1"/>
        <end position="16"/>
    </location>
</feature>
<name>F1T4T4_9ACTN</name>
<keyword evidence="8" id="KW-1185">Reference proteome</keyword>
<comment type="caution">
    <text evidence="7">The sequence shown here is derived from an EMBL/GenBank/DDBJ whole genome shotgun (WGS) entry which is preliminary data.</text>
</comment>
<dbReference type="InterPro" id="IPR015860">
    <property type="entry name" value="ABC_transpr_TagH-like"/>
</dbReference>
<dbReference type="InterPro" id="IPR003439">
    <property type="entry name" value="ABC_transporter-like_ATP-bd"/>
</dbReference>
<dbReference type="RefSeq" id="WP_006302857.1">
    <property type="nucleotide sequence ID" value="NZ_ACGK02000001.1"/>
</dbReference>
<reference evidence="7 8" key="1">
    <citation type="submission" date="2011-02" db="EMBL/GenBank/DDBJ databases">
        <authorList>
            <person name="Muzny D."/>
            <person name="Qin X."/>
            <person name="Buhay C."/>
            <person name="Dugan-Rocha S."/>
            <person name="Ding Y."/>
            <person name="Chen G."/>
            <person name="Hawes A."/>
            <person name="Holder M."/>
            <person name="Jhangiani S."/>
            <person name="Johnson A."/>
            <person name="Khan Z."/>
            <person name="Li Z."/>
            <person name="Liu W."/>
            <person name="Liu X."/>
            <person name="Perez L."/>
            <person name="Shen H."/>
            <person name="Wang Q."/>
            <person name="Watt J."/>
            <person name="Xi L."/>
            <person name="Xin Y."/>
            <person name="Zhou J."/>
            <person name="Deng J."/>
            <person name="Jiang H."/>
            <person name="Liu Y."/>
            <person name="Qu J."/>
            <person name="Song X.-Z."/>
            <person name="Zhang L."/>
            <person name="Villasana D."/>
            <person name="Johnson A."/>
            <person name="Liu J."/>
            <person name="Liyanage D."/>
            <person name="Lorensuhewa L."/>
            <person name="Robinson T."/>
            <person name="Song A."/>
            <person name="Song B.-B."/>
            <person name="Dinh H."/>
            <person name="Thornton R."/>
            <person name="Coyle M."/>
            <person name="Francisco L."/>
            <person name="Jackson L."/>
            <person name="Javaid M."/>
            <person name="Korchina V."/>
            <person name="Kovar C."/>
            <person name="Mata R."/>
            <person name="Mathew T."/>
            <person name="Ngo R."/>
            <person name="Nguyen L."/>
            <person name="Nguyen N."/>
            <person name="Okwuonu G."/>
            <person name="Ongeri F."/>
            <person name="Pham C."/>
            <person name="Simmons D."/>
            <person name="Wilczek-Boney K."/>
            <person name="Hale W."/>
            <person name="Jakkamsetti A."/>
            <person name="Pham P."/>
            <person name="Ruth R."/>
            <person name="San Lucas F."/>
            <person name="Warren J."/>
            <person name="Zhang J."/>
            <person name="Zhao Z."/>
            <person name="Zhou C."/>
            <person name="Zhu D."/>
            <person name="Lee S."/>
            <person name="Bess C."/>
            <person name="Blankenburg K."/>
            <person name="Forbes L."/>
            <person name="Fu Q."/>
            <person name="Gubbala S."/>
            <person name="Hirani K."/>
            <person name="Jayaseelan J.C."/>
            <person name="Lara F."/>
            <person name="Munidasa M."/>
            <person name="Palculict T."/>
            <person name="Patil S."/>
            <person name="Pu L.-L."/>
            <person name="Saada N."/>
            <person name="Tang L."/>
            <person name="Weissenberger G."/>
            <person name="Zhu Y."/>
            <person name="Hemphill L."/>
            <person name="Shang Y."/>
            <person name="Youmans B."/>
            <person name="Ayvaz T."/>
            <person name="Ross M."/>
            <person name="Santibanez J."/>
            <person name="Aqrawi P."/>
            <person name="Gross S."/>
            <person name="Joshi V."/>
            <person name="Fowler G."/>
            <person name="Nazareth L."/>
            <person name="Reid J."/>
            <person name="Worley K."/>
            <person name="Petrosino J."/>
            <person name="Highlander S."/>
            <person name="Gibbs R."/>
        </authorList>
    </citation>
    <scope>NUCLEOTIDE SEQUENCE [LARGE SCALE GENOMIC DNA]</scope>
    <source>
        <strain evidence="7 8">DSM 15829</strain>
    </source>
</reference>
<keyword evidence="3" id="KW-0547">Nucleotide-binding</keyword>
<dbReference type="CDD" id="cd03220">
    <property type="entry name" value="ABC_KpsT_Wzt"/>
    <property type="match status" value="1"/>
</dbReference>
<dbReference type="Pfam" id="PF00005">
    <property type="entry name" value="ABC_tran"/>
    <property type="match status" value="1"/>
</dbReference>
<evidence type="ECO:0000313" key="8">
    <source>
        <dbReference type="Proteomes" id="UP000005947"/>
    </source>
</evidence>
<dbReference type="AlphaFoldDB" id="F1T4T4"/>
<proteinExistence type="inferred from homology"/>
<dbReference type="eggNOG" id="COG1134">
    <property type="taxonomic scope" value="Bacteria"/>
</dbReference>
<evidence type="ECO:0000259" key="6">
    <source>
        <dbReference type="PROSITE" id="PS50893"/>
    </source>
</evidence>
<evidence type="ECO:0000256" key="3">
    <source>
        <dbReference type="ARBA" id="ARBA00022741"/>
    </source>
</evidence>
<evidence type="ECO:0000256" key="4">
    <source>
        <dbReference type="ARBA" id="ARBA00022840"/>
    </source>
</evidence>
<dbReference type="SMART" id="SM00382">
    <property type="entry name" value="AAA"/>
    <property type="match status" value="1"/>
</dbReference>
<dbReference type="GO" id="GO:0140359">
    <property type="term" value="F:ABC-type transporter activity"/>
    <property type="evidence" value="ECO:0007669"/>
    <property type="project" value="InterPro"/>
</dbReference>